<accession>S7VMD9</accession>
<dbReference type="EMBL" id="ATNM01000029">
    <property type="protein sequence ID" value="EPR71116.1"/>
    <property type="molecule type" value="Genomic_DNA"/>
</dbReference>
<evidence type="ECO:0000313" key="2">
    <source>
        <dbReference type="Proteomes" id="UP000014974"/>
    </source>
</evidence>
<dbReference type="Proteomes" id="UP000014974">
    <property type="component" value="Unassembled WGS sequence"/>
</dbReference>
<dbReference type="AlphaFoldDB" id="S7VMD9"/>
<protein>
    <submittedName>
        <fullName evidence="1">Uncharacterized protein</fullName>
    </submittedName>
</protein>
<evidence type="ECO:0000313" key="1">
    <source>
        <dbReference type="EMBL" id="EPR71116.1"/>
    </source>
</evidence>
<reference evidence="1 2" key="1">
    <citation type="journal article" date="2013" name="Genome Announc.">
        <title>Draft Genome Sequence of Cyclobacterium qasimii Strain M12-11BT, Isolated from Arctic Marine Sediment.</title>
        <authorList>
            <person name="Shivaji S."/>
            <person name="Ara S."/>
            <person name="Singh A."/>
            <person name="Kumar Pinnaka A."/>
        </authorList>
    </citation>
    <scope>NUCLEOTIDE SEQUENCE [LARGE SCALE GENOMIC DNA]</scope>
    <source>
        <strain evidence="1 2">M12-11B</strain>
    </source>
</reference>
<organism evidence="1 2">
    <name type="scientific">Cyclobacterium qasimii M12-11B</name>
    <dbReference type="NCBI Taxonomy" id="641524"/>
    <lineage>
        <taxon>Bacteria</taxon>
        <taxon>Pseudomonadati</taxon>
        <taxon>Bacteroidota</taxon>
        <taxon>Cytophagia</taxon>
        <taxon>Cytophagales</taxon>
        <taxon>Cyclobacteriaceae</taxon>
        <taxon>Cyclobacterium</taxon>
    </lineage>
</organism>
<comment type="caution">
    <text evidence="1">The sequence shown here is derived from an EMBL/GenBank/DDBJ whole genome shotgun (WGS) entry which is preliminary data.</text>
</comment>
<name>S7VMD9_9BACT</name>
<sequence length="38" mass="4428">MSPYIYAKNSAHGYPGRKVKSIHPLTRFIKIMFGLNYK</sequence>
<gene>
    <name evidence="1" type="ORF">ADICYQ_0707</name>
</gene>
<proteinExistence type="predicted"/>